<accession>A0A8J4RQE2</accession>
<comment type="caution">
    <text evidence="6">The sequence shown here is derived from an EMBL/GenBank/DDBJ whole genome shotgun (WGS) entry which is preliminary data.</text>
</comment>
<evidence type="ECO:0000256" key="3">
    <source>
        <dbReference type="ARBA" id="ARBA00023163"/>
    </source>
</evidence>
<keyword evidence="4" id="KW-0539">Nucleus</keyword>
<proteinExistence type="inferred from homology"/>
<dbReference type="AlphaFoldDB" id="A0A8J4RQE2"/>
<keyword evidence="7" id="KW-1185">Reference proteome</keyword>
<comment type="subcellular location">
    <subcellularLocation>
        <location evidence="1">Nucleus</location>
    </subcellularLocation>
</comment>
<comment type="caution">
    <text evidence="5">Lacks conserved residue(s) required for the propagation of feature annotation.</text>
</comment>
<name>A0A8J4RQE2_9ROSI</name>
<dbReference type="GO" id="GO:0005634">
    <property type="term" value="C:nucleus"/>
    <property type="evidence" value="ECO:0007669"/>
    <property type="project" value="UniProtKB-SubCell"/>
</dbReference>
<reference evidence="6" key="1">
    <citation type="submission" date="2020-03" db="EMBL/GenBank/DDBJ databases">
        <title>Castanea mollissima Vanexum genome sequencing.</title>
        <authorList>
            <person name="Staton M."/>
        </authorList>
    </citation>
    <scope>NUCLEOTIDE SEQUENCE</scope>
    <source>
        <tissue evidence="6">Leaf</tissue>
    </source>
</reference>
<dbReference type="EMBL" id="JRKL02000162">
    <property type="protein sequence ID" value="KAF3974370.1"/>
    <property type="molecule type" value="Genomic_DNA"/>
</dbReference>
<dbReference type="Proteomes" id="UP000737018">
    <property type="component" value="Unassembled WGS sequence"/>
</dbReference>
<sequence length="92" mass="10235">MKNQRNQTSMTKPGVVNYRVASCFVQGLAERLSLVQPLGGDLGFATPPMMNIMDVSISNKKEEALSLVFENCPHIQFVHFVANETILEEILP</sequence>
<evidence type="ECO:0000256" key="1">
    <source>
        <dbReference type="ARBA" id="ARBA00004123"/>
    </source>
</evidence>
<keyword evidence="3" id="KW-0804">Transcription</keyword>
<evidence type="ECO:0000256" key="2">
    <source>
        <dbReference type="ARBA" id="ARBA00023015"/>
    </source>
</evidence>
<gene>
    <name evidence="6" type="ORF">CMV_002290</name>
</gene>
<organism evidence="6 7">
    <name type="scientific">Castanea mollissima</name>
    <name type="common">Chinese chestnut</name>
    <dbReference type="NCBI Taxonomy" id="60419"/>
    <lineage>
        <taxon>Eukaryota</taxon>
        <taxon>Viridiplantae</taxon>
        <taxon>Streptophyta</taxon>
        <taxon>Embryophyta</taxon>
        <taxon>Tracheophyta</taxon>
        <taxon>Spermatophyta</taxon>
        <taxon>Magnoliopsida</taxon>
        <taxon>eudicotyledons</taxon>
        <taxon>Gunneridae</taxon>
        <taxon>Pentapetalae</taxon>
        <taxon>rosids</taxon>
        <taxon>fabids</taxon>
        <taxon>Fagales</taxon>
        <taxon>Fagaceae</taxon>
        <taxon>Castanea</taxon>
    </lineage>
</organism>
<dbReference type="InterPro" id="IPR005202">
    <property type="entry name" value="TF_GRAS"/>
</dbReference>
<dbReference type="PROSITE" id="PS50985">
    <property type="entry name" value="GRAS"/>
    <property type="match status" value="1"/>
</dbReference>
<dbReference type="OrthoDB" id="1636058at2759"/>
<comment type="similarity">
    <text evidence="5">Belongs to the GRAS family.</text>
</comment>
<dbReference type="Pfam" id="PF03514">
    <property type="entry name" value="GRAS"/>
    <property type="match status" value="1"/>
</dbReference>
<evidence type="ECO:0000313" key="7">
    <source>
        <dbReference type="Proteomes" id="UP000737018"/>
    </source>
</evidence>
<protein>
    <submittedName>
        <fullName evidence="6">Uncharacterized protein</fullName>
    </submittedName>
</protein>
<keyword evidence="2" id="KW-0805">Transcription regulation</keyword>
<evidence type="ECO:0000313" key="6">
    <source>
        <dbReference type="EMBL" id="KAF3974370.1"/>
    </source>
</evidence>
<evidence type="ECO:0000256" key="4">
    <source>
        <dbReference type="ARBA" id="ARBA00023242"/>
    </source>
</evidence>
<evidence type="ECO:0000256" key="5">
    <source>
        <dbReference type="PROSITE-ProRule" id="PRU01191"/>
    </source>
</evidence>